<accession>A0ABR8AGR4</accession>
<keyword evidence="2" id="KW-1185">Reference proteome</keyword>
<gene>
    <name evidence="1" type="ORF">H6G24_27690</name>
</gene>
<sequence>MKFINTKAVQIPVSTIIPILTAISDRDYARFQQLQTNLVKQHGMEVWQDVFGSRVFPALDQQSNRWLLKLWCKS</sequence>
<organism evidence="1 2">
    <name type="scientific">Calothrix parietina FACHB-288</name>
    <dbReference type="NCBI Taxonomy" id="2692896"/>
    <lineage>
        <taxon>Bacteria</taxon>
        <taxon>Bacillati</taxon>
        <taxon>Cyanobacteriota</taxon>
        <taxon>Cyanophyceae</taxon>
        <taxon>Nostocales</taxon>
        <taxon>Calotrichaceae</taxon>
        <taxon>Calothrix</taxon>
    </lineage>
</organism>
<proteinExistence type="predicted"/>
<evidence type="ECO:0000313" key="2">
    <source>
        <dbReference type="Proteomes" id="UP000658514"/>
    </source>
</evidence>
<reference evidence="1 2" key="1">
    <citation type="journal article" date="2020" name="ISME J.">
        <title>Comparative genomics reveals insights into cyanobacterial evolution and habitat adaptation.</title>
        <authorList>
            <person name="Chen M.Y."/>
            <person name="Teng W.K."/>
            <person name="Zhao L."/>
            <person name="Hu C.X."/>
            <person name="Zhou Y.K."/>
            <person name="Han B.P."/>
            <person name="Song L.R."/>
            <person name="Shu W.S."/>
        </authorList>
    </citation>
    <scope>NUCLEOTIDE SEQUENCE [LARGE SCALE GENOMIC DNA]</scope>
    <source>
        <strain evidence="1 2">FACHB-288</strain>
    </source>
</reference>
<protein>
    <submittedName>
        <fullName evidence="1">Uncharacterized protein</fullName>
    </submittedName>
</protein>
<dbReference type="EMBL" id="JACJQH010000055">
    <property type="protein sequence ID" value="MBD2199221.1"/>
    <property type="molecule type" value="Genomic_DNA"/>
</dbReference>
<name>A0ABR8AGR4_9CYAN</name>
<dbReference type="RefSeq" id="WP_190548325.1">
    <property type="nucleotide sequence ID" value="NZ_CAWPNO010000090.1"/>
</dbReference>
<evidence type="ECO:0000313" key="1">
    <source>
        <dbReference type="EMBL" id="MBD2199221.1"/>
    </source>
</evidence>
<comment type="caution">
    <text evidence="1">The sequence shown here is derived from an EMBL/GenBank/DDBJ whole genome shotgun (WGS) entry which is preliminary data.</text>
</comment>
<dbReference type="Proteomes" id="UP000658514">
    <property type="component" value="Unassembled WGS sequence"/>
</dbReference>